<keyword evidence="3" id="KW-1185">Reference proteome</keyword>
<dbReference type="Proteomes" id="UP001348265">
    <property type="component" value="Unassembled WGS sequence"/>
</dbReference>
<dbReference type="RefSeq" id="WP_331786444.1">
    <property type="nucleotide sequence ID" value="NZ_JAVFKM010000004.1"/>
</dbReference>
<feature type="compositionally biased region" description="Basic and acidic residues" evidence="1">
    <location>
        <begin position="62"/>
        <end position="73"/>
    </location>
</feature>
<feature type="region of interest" description="Disordered" evidence="1">
    <location>
        <begin position="211"/>
        <end position="241"/>
    </location>
</feature>
<name>A0ABU7WQR1_9ACTN</name>
<reference evidence="2 3" key="1">
    <citation type="submission" date="2023-08" db="EMBL/GenBank/DDBJ databases">
        <authorList>
            <person name="Sharma P."/>
            <person name="Verma V."/>
            <person name="Mohan M.K."/>
            <person name="Dubey A.K."/>
        </authorList>
    </citation>
    <scope>NUCLEOTIDE SEQUENCE [LARGE SCALE GENOMIC DNA]</scope>
    <source>
        <strain evidence="2 3">ADP4</strain>
    </source>
</reference>
<feature type="region of interest" description="Disordered" evidence="1">
    <location>
        <begin position="46"/>
        <end position="73"/>
    </location>
</feature>
<accession>A0ABU7WQR1</accession>
<evidence type="ECO:0000256" key="1">
    <source>
        <dbReference type="SAM" id="MobiDB-lite"/>
    </source>
</evidence>
<feature type="compositionally biased region" description="Low complexity" evidence="1">
    <location>
        <begin position="221"/>
        <end position="233"/>
    </location>
</feature>
<dbReference type="EMBL" id="JAVFKM010000004">
    <property type="protein sequence ID" value="MEF3113866.1"/>
    <property type="molecule type" value="Genomic_DNA"/>
</dbReference>
<organism evidence="2 3">
    <name type="scientific">Streptomyces chrestomyceticus</name>
    <dbReference type="NCBI Taxonomy" id="68185"/>
    <lineage>
        <taxon>Bacteria</taxon>
        <taxon>Bacillati</taxon>
        <taxon>Actinomycetota</taxon>
        <taxon>Actinomycetes</taxon>
        <taxon>Kitasatosporales</taxon>
        <taxon>Streptomycetaceae</taxon>
        <taxon>Streptomyces</taxon>
    </lineage>
</organism>
<feature type="region of interest" description="Disordered" evidence="1">
    <location>
        <begin position="1"/>
        <end position="20"/>
    </location>
</feature>
<gene>
    <name evidence="2" type="ORF">RB636_11780</name>
</gene>
<evidence type="ECO:0000313" key="2">
    <source>
        <dbReference type="EMBL" id="MEF3113866.1"/>
    </source>
</evidence>
<proteinExistence type="predicted"/>
<evidence type="ECO:0008006" key="4">
    <source>
        <dbReference type="Google" id="ProtNLM"/>
    </source>
</evidence>
<evidence type="ECO:0000313" key="3">
    <source>
        <dbReference type="Proteomes" id="UP001348265"/>
    </source>
</evidence>
<comment type="caution">
    <text evidence="2">The sequence shown here is derived from an EMBL/GenBank/DDBJ whole genome shotgun (WGS) entry which is preliminary data.</text>
</comment>
<protein>
    <recommendedName>
        <fullName evidence="4">GNAT family N-acetyltransferase</fullName>
    </recommendedName>
</protein>
<sequence>MHSSFAKSGIPAENPLDASAVEPRPLRITAVHRQFPPAVSFSTVALSAPSLRPGSRPAAAPDRCDSSDDRSSRLSDIDSRFWRRSRGVVAEQAECEAGEEQAFRDVDRFAERADMYASLDGWCAVLGRTGDSGGGVTGYAFGAPLPAGSGWWNSAADPLPEDFTDEDGQRTFAVFAVMVRRPWRGTGEAHRLSEWLLHGRPEQRATLLVDASHPGCGGATSTGATTLSATGSPSPAPRSAR</sequence>